<accession>A0A1Y2MVN4</accession>
<name>A0A1Y2MVN4_PSEAH</name>
<evidence type="ECO:0000256" key="2">
    <source>
        <dbReference type="SAM" id="MobiDB-lite"/>
    </source>
</evidence>
<organism evidence="4 5">
    <name type="scientific">Pseudonocardia autotrophica</name>
    <name type="common">Amycolata autotrophica</name>
    <name type="synonym">Nocardia autotrophica</name>
    <dbReference type="NCBI Taxonomy" id="2074"/>
    <lineage>
        <taxon>Bacteria</taxon>
        <taxon>Bacillati</taxon>
        <taxon>Actinomycetota</taxon>
        <taxon>Actinomycetes</taxon>
        <taxon>Pseudonocardiales</taxon>
        <taxon>Pseudonocardiaceae</taxon>
        <taxon>Pseudonocardia</taxon>
    </lineage>
</organism>
<dbReference type="InterPro" id="IPR009061">
    <property type="entry name" value="DNA-bd_dom_put_sf"/>
</dbReference>
<dbReference type="GO" id="GO:0003700">
    <property type="term" value="F:DNA-binding transcription factor activity"/>
    <property type="evidence" value="ECO:0007669"/>
    <property type="project" value="InterPro"/>
</dbReference>
<dbReference type="OrthoDB" id="3830374at2"/>
<keyword evidence="5" id="KW-1185">Reference proteome</keyword>
<dbReference type="PANTHER" id="PTHR30204">
    <property type="entry name" value="REDOX-CYCLING DRUG-SENSING TRANSCRIPTIONAL ACTIVATOR SOXR"/>
    <property type="match status" value="1"/>
</dbReference>
<proteinExistence type="predicted"/>
<evidence type="ECO:0000313" key="4">
    <source>
        <dbReference type="EMBL" id="OSY39250.1"/>
    </source>
</evidence>
<evidence type="ECO:0000259" key="3">
    <source>
        <dbReference type="PROSITE" id="PS50937"/>
    </source>
</evidence>
<dbReference type="InterPro" id="IPR047057">
    <property type="entry name" value="MerR_fam"/>
</dbReference>
<protein>
    <recommendedName>
        <fullName evidence="3">HTH merR-type domain-containing protein</fullName>
    </recommendedName>
</protein>
<reference evidence="4 5" key="1">
    <citation type="submission" date="2016-09" db="EMBL/GenBank/DDBJ databases">
        <title>Pseudonocardia autotrophica DSM535, a candidate organism with high potential of specific P450 cytochromes.</title>
        <authorList>
            <person name="Grumaz C."/>
            <person name="Vainshtein Y."/>
            <person name="Kirstahler P."/>
            <person name="Sohn K."/>
        </authorList>
    </citation>
    <scope>NUCLEOTIDE SEQUENCE [LARGE SCALE GENOMIC DNA]</scope>
    <source>
        <strain evidence="4 5">DSM 535</strain>
    </source>
</reference>
<dbReference type="PROSITE" id="PS50937">
    <property type="entry name" value="HTH_MERR_2"/>
    <property type="match status" value="1"/>
</dbReference>
<comment type="caution">
    <text evidence="4">The sequence shown here is derived from an EMBL/GenBank/DDBJ whole genome shotgun (WGS) entry which is preliminary data.</text>
</comment>
<dbReference type="SUPFAM" id="SSF46955">
    <property type="entry name" value="Putative DNA-binding domain"/>
    <property type="match status" value="1"/>
</dbReference>
<evidence type="ECO:0000313" key="5">
    <source>
        <dbReference type="Proteomes" id="UP000194360"/>
    </source>
</evidence>
<feature type="compositionally biased region" description="Basic and acidic residues" evidence="2">
    <location>
        <begin position="252"/>
        <end position="261"/>
    </location>
</feature>
<feature type="domain" description="HTH merR-type" evidence="3">
    <location>
        <begin position="10"/>
        <end position="78"/>
    </location>
</feature>
<dbReference type="GO" id="GO:0003677">
    <property type="term" value="F:DNA binding"/>
    <property type="evidence" value="ECO:0007669"/>
    <property type="project" value="UniProtKB-KW"/>
</dbReference>
<dbReference type="STRING" id="2074.BG845_03520"/>
<dbReference type="Pfam" id="PF13411">
    <property type="entry name" value="MerR_1"/>
    <property type="match status" value="1"/>
</dbReference>
<keyword evidence="1" id="KW-0238">DNA-binding</keyword>
<dbReference type="InterPro" id="IPR000551">
    <property type="entry name" value="MerR-type_HTH_dom"/>
</dbReference>
<evidence type="ECO:0000256" key="1">
    <source>
        <dbReference type="ARBA" id="ARBA00023125"/>
    </source>
</evidence>
<sequence length="261" mass="28485">MSGSSSSGDVYPIDRLAALAGMTVRNVRAHLSRGLLPPGEMRGRTAWYGPEHLARLDLISGLQRRGFSLAAIGVLINQTPSSSAEEALRLYRGMLAPWQPEEPVEIDEADFGSWAGTELPAEAVARLTGSGQVERPRPGRLRILNPSMMRAGAHAVALGLSPDAVLGVGVELRERTREISEVFVELFRDEVWRRHVEAGLPRSGVADLRTAVEALQPVATQSLLGAFRQTMQEAMDDFIRKLSEDLAPTDRPSTDRPSTDR</sequence>
<gene>
    <name evidence="4" type="ORF">BG845_03520</name>
</gene>
<dbReference type="AlphaFoldDB" id="A0A1Y2MVN4"/>
<dbReference type="EMBL" id="MIGB01000018">
    <property type="protein sequence ID" value="OSY39250.1"/>
    <property type="molecule type" value="Genomic_DNA"/>
</dbReference>
<dbReference type="SMART" id="SM00422">
    <property type="entry name" value="HTH_MERR"/>
    <property type="match status" value="1"/>
</dbReference>
<dbReference type="Gene3D" id="1.10.1660.10">
    <property type="match status" value="1"/>
</dbReference>
<dbReference type="Proteomes" id="UP000194360">
    <property type="component" value="Unassembled WGS sequence"/>
</dbReference>
<dbReference type="PANTHER" id="PTHR30204:SF93">
    <property type="entry name" value="HTH MERR-TYPE DOMAIN-CONTAINING PROTEIN"/>
    <property type="match status" value="1"/>
</dbReference>
<dbReference type="RefSeq" id="WP_085913732.1">
    <property type="nucleotide sequence ID" value="NZ_AP018920.1"/>
</dbReference>
<feature type="region of interest" description="Disordered" evidence="2">
    <location>
        <begin position="242"/>
        <end position="261"/>
    </location>
</feature>